<feature type="domain" description="GST C-terminal" evidence="2">
    <location>
        <begin position="83"/>
        <end position="205"/>
    </location>
</feature>
<feature type="domain" description="GST N-terminal" evidence="1">
    <location>
        <begin position="1"/>
        <end position="77"/>
    </location>
</feature>
<reference evidence="3 4" key="1">
    <citation type="submission" date="2021-08" db="EMBL/GenBank/DDBJ databases">
        <title>Lysobacter sp. strain CJ11 Genome sequencing and assembly.</title>
        <authorList>
            <person name="Kim I."/>
        </authorList>
    </citation>
    <scope>NUCLEOTIDE SEQUENCE [LARGE SCALE GENOMIC DNA]</scope>
    <source>
        <strain evidence="3 4">CJ11</strain>
    </source>
</reference>
<dbReference type="Proteomes" id="UP000824755">
    <property type="component" value="Chromosome"/>
</dbReference>
<dbReference type="EMBL" id="CP080544">
    <property type="protein sequence ID" value="QYR53925.1"/>
    <property type="molecule type" value="Genomic_DNA"/>
</dbReference>
<dbReference type="InterPro" id="IPR036249">
    <property type="entry name" value="Thioredoxin-like_sf"/>
</dbReference>
<dbReference type="Gene3D" id="3.40.30.10">
    <property type="entry name" value="Glutaredoxin"/>
    <property type="match status" value="1"/>
</dbReference>
<dbReference type="SUPFAM" id="SSF47616">
    <property type="entry name" value="GST C-terminal domain-like"/>
    <property type="match status" value="1"/>
</dbReference>
<dbReference type="PROSITE" id="PS50404">
    <property type="entry name" value="GST_NTER"/>
    <property type="match status" value="1"/>
</dbReference>
<dbReference type="SUPFAM" id="SSF52833">
    <property type="entry name" value="Thioredoxin-like"/>
    <property type="match status" value="1"/>
</dbReference>
<accession>A0ABX8WSV5</accession>
<dbReference type="CDD" id="cd03188">
    <property type="entry name" value="GST_C_Beta"/>
    <property type="match status" value="1"/>
</dbReference>
<protein>
    <submittedName>
        <fullName evidence="3">Glutathione S-transferase N-terminal domain-containing protein</fullName>
    </submittedName>
</protein>
<dbReference type="PANTHER" id="PTHR44051:SF8">
    <property type="entry name" value="GLUTATHIONE S-TRANSFERASE GSTA"/>
    <property type="match status" value="1"/>
</dbReference>
<evidence type="ECO:0000259" key="1">
    <source>
        <dbReference type="PROSITE" id="PS50404"/>
    </source>
</evidence>
<dbReference type="PROSITE" id="PS50405">
    <property type="entry name" value="GST_CTER"/>
    <property type="match status" value="1"/>
</dbReference>
<dbReference type="InterPro" id="IPR040079">
    <property type="entry name" value="Glutathione_S-Trfase"/>
</dbReference>
<dbReference type="Pfam" id="PF02798">
    <property type="entry name" value="GST_N"/>
    <property type="match status" value="1"/>
</dbReference>
<evidence type="ECO:0000259" key="2">
    <source>
        <dbReference type="PROSITE" id="PS50405"/>
    </source>
</evidence>
<dbReference type="InterPro" id="IPR036282">
    <property type="entry name" value="Glutathione-S-Trfase_C_sf"/>
</dbReference>
<evidence type="ECO:0000313" key="3">
    <source>
        <dbReference type="EMBL" id="QYR53925.1"/>
    </source>
</evidence>
<evidence type="ECO:0000313" key="4">
    <source>
        <dbReference type="Proteomes" id="UP000824755"/>
    </source>
</evidence>
<dbReference type="SFLD" id="SFLDS00019">
    <property type="entry name" value="Glutathione_Transferase_(cytos"/>
    <property type="match status" value="1"/>
</dbReference>
<dbReference type="SFLD" id="SFLDG00358">
    <property type="entry name" value="Main_(cytGST)"/>
    <property type="match status" value="1"/>
</dbReference>
<organism evidence="3 4">
    <name type="scientific">Lysobacter soyae</name>
    <dbReference type="NCBI Taxonomy" id="2764185"/>
    <lineage>
        <taxon>Bacteria</taxon>
        <taxon>Pseudomonadati</taxon>
        <taxon>Pseudomonadota</taxon>
        <taxon>Gammaproteobacteria</taxon>
        <taxon>Lysobacterales</taxon>
        <taxon>Lysobacteraceae</taxon>
        <taxon>Lysobacter</taxon>
    </lineage>
</organism>
<proteinExistence type="predicted"/>
<name>A0ABX8WSV5_9GAMM</name>
<dbReference type="CDD" id="cd03057">
    <property type="entry name" value="GST_N_Beta"/>
    <property type="match status" value="1"/>
</dbReference>
<dbReference type="SFLD" id="SFLDG01150">
    <property type="entry name" value="Main.1:_Beta-like"/>
    <property type="match status" value="1"/>
</dbReference>
<gene>
    <name evidence="3" type="ORF">H8L67_03980</name>
</gene>
<sequence length="205" mass="22517">MKLYTKPGACSTAVHIVCEWAGKPYEFEVVDAATMKSPEFRAMNPVGAVPVITDGDFTLTQNAAIMAYIADGAPESGLFGDNGRQNRAEATRWLAYVNSDVHPAFKPIFGPSLFIDDDAQFDAVKARAIRRVQSIFELADQRLGEVEWLAGFRSAADAYLYITVRWANAMKIDLSALKHLQAFKARMDADPGVLKALGDEDLKVI</sequence>
<dbReference type="PANTHER" id="PTHR44051">
    <property type="entry name" value="GLUTATHIONE S-TRANSFERASE-RELATED"/>
    <property type="match status" value="1"/>
</dbReference>
<dbReference type="Gene3D" id="1.20.1050.10">
    <property type="match status" value="1"/>
</dbReference>
<dbReference type="RefSeq" id="WP_220380730.1">
    <property type="nucleotide sequence ID" value="NZ_CP080544.1"/>
</dbReference>
<dbReference type="InterPro" id="IPR010987">
    <property type="entry name" value="Glutathione-S-Trfase_C-like"/>
</dbReference>
<keyword evidence="4" id="KW-1185">Reference proteome</keyword>
<dbReference type="InterPro" id="IPR004045">
    <property type="entry name" value="Glutathione_S-Trfase_N"/>
</dbReference>